<name>A0A7C9HUA8_9GAMM</name>
<comment type="caution">
    <text evidence="2">The sequence shown here is derived from an EMBL/GenBank/DDBJ whole genome shotgun (WGS) entry which is preliminary data.</text>
</comment>
<proteinExistence type="predicted"/>
<dbReference type="Proteomes" id="UP000479692">
    <property type="component" value="Unassembled WGS sequence"/>
</dbReference>
<accession>A0A7C9HUA8</accession>
<evidence type="ECO:0000256" key="1">
    <source>
        <dbReference type="SAM" id="SignalP"/>
    </source>
</evidence>
<feature type="chain" id="PRO_5028828954" evidence="1">
    <location>
        <begin position="24"/>
        <end position="145"/>
    </location>
</feature>
<dbReference type="AlphaFoldDB" id="A0A7C9HUA8"/>
<gene>
    <name evidence="2" type="ORF">GN331_04770</name>
</gene>
<sequence length="145" mass="14856">MRRLRLIQILPLALVLASPMAMAAGKTDCKLKFSLAGWSAFYKTASGDGTITCDNGQKMAVHIVAKGGGLTVGKSRIDNGTGEFSGVKDIKELLGSYAQAEAHAGASKSSGASAMTKGEVSLALAGTGEGWDLGISFGKFTISAK</sequence>
<evidence type="ECO:0000313" key="3">
    <source>
        <dbReference type="Proteomes" id="UP000479692"/>
    </source>
</evidence>
<dbReference type="RefSeq" id="WP_156640702.1">
    <property type="nucleotide sequence ID" value="NZ_WOXT01000001.1"/>
</dbReference>
<keyword evidence="1" id="KW-0732">Signal</keyword>
<protein>
    <submittedName>
        <fullName evidence="2">Uncharacterized protein</fullName>
    </submittedName>
</protein>
<organism evidence="2 3">
    <name type="scientific">Noviluteimonas gilva</name>
    <dbReference type="NCBI Taxonomy" id="2682097"/>
    <lineage>
        <taxon>Bacteria</taxon>
        <taxon>Pseudomonadati</taxon>
        <taxon>Pseudomonadota</taxon>
        <taxon>Gammaproteobacteria</taxon>
        <taxon>Lysobacterales</taxon>
        <taxon>Lysobacteraceae</taxon>
        <taxon>Noviluteimonas</taxon>
    </lineage>
</organism>
<evidence type="ECO:0000313" key="2">
    <source>
        <dbReference type="EMBL" id="MUV13518.1"/>
    </source>
</evidence>
<keyword evidence="3" id="KW-1185">Reference proteome</keyword>
<reference evidence="2 3" key="1">
    <citation type="submission" date="2019-12" db="EMBL/GenBank/DDBJ databases">
        <authorList>
            <person name="Xu J."/>
        </authorList>
    </citation>
    <scope>NUCLEOTIDE SEQUENCE [LARGE SCALE GENOMIC DNA]</scope>
    <source>
        <strain evidence="2 3">HX-5-24</strain>
    </source>
</reference>
<dbReference type="EMBL" id="WOXT01000001">
    <property type="protein sequence ID" value="MUV13518.1"/>
    <property type="molecule type" value="Genomic_DNA"/>
</dbReference>
<feature type="signal peptide" evidence="1">
    <location>
        <begin position="1"/>
        <end position="23"/>
    </location>
</feature>